<dbReference type="RefSeq" id="WP_100510362.1">
    <property type="nucleotide sequence ID" value="NZ_PEBI01000001.1"/>
</dbReference>
<evidence type="ECO:0000313" key="3">
    <source>
        <dbReference type="EMBL" id="PJM74219.1"/>
    </source>
</evidence>
<dbReference type="SMART" id="SM01234">
    <property type="entry name" value="Haemolytic"/>
    <property type="match status" value="1"/>
</dbReference>
<gene>
    <name evidence="3" type="ORF">CS006_03595</name>
</gene>
<dbReference type="PANTHER" id="PTHR33383">
    <property type="entry name" value="MEMBRANE PROTEIN INSERTION EFFICIENCY FACTOR-RELATED"/>
    <property type="match status" value="1"/>
</dbReference>
<accession>A0A2M9HBP1</accession>
<dbReference type="PANTHER" id="PTHR33383:SF1">
    <property type="entry name" value="MEMBRANE PROTEIN INSERTION EFFICIENCY FACTOR-RELATED"/>
    <property type="match status" value="1"/>
</dbReference>
<feature type="region of interest" description="Disordered" evidence="2">
    <location>
        <begin position="94"/>
        <end position="126"/>
    </location>
</feature>
<dbReference type="Pfam" id="PF01809">
    <property type="entry name" value="YidD"/>
    <property type="match status" value="1"/>
</dbReference>
<dbReference type="EMBL" id="PEBI01000001">
    <property type="protein sequence ID" value="PJM74219.1"/>
    <property type="molecule type" value="Genomic_DNA"/>
</dbReference>
<sequence length="126" mass="14175">MSVVAGAMIGAIRWYQRRISPLFGPCCKYYPSCSHYAVTAVARFGALRGGVLAALRLLRCRPWSIGGIDDVPRQFSLFYRFSWSKAHEEPRLTPLNYDLNDEETSTERSNRSDHHDASVHSAPSSL</sequence>
<comment type="similarity">
    <text evidence="1">Belongs to the UPF0161 family.</text>
</comment>
<dbReference type="InterPro" id="IPR002696">
    <property type="entry name" value="Membr_insert_effic_factor_YidD"/>
</dbReference>
<comment type="function">
    <text evidence="1">Could be involved in insertion of integral membrane proteins into the membrane.</text>
</comment>
<dbReference type="Proteomes" id="UP000229095">
    <property type="component" value="Unassembled WGS sequence"/>
</dbReference>
<keyword evidence="1" id="KW-1003">Cell membrane</keyword>
<keyword evidence="1" id="KW-0472">Membrane</keyword>
<evidence type="ECO:0000313" key="4">
    <source>
        <dbReference type="Proteomes" id="UP000229095"/>
    </source>
</evidence>
<feature type="compositionally biased region" description="Basic and acidic residues" evidence="2">
    <location>
        <begin position="105"/>
        <end position="118"/>
    </location>
</feature>
<organism evidence="3 4">
    <name type="scientific">Bifidobacterium primatium</name>
    <dbReference type="NCBI Taxonomy" id="2045438"/>
    <lineage>
        <taxon>Bacteria</taxon>
        <taxon>Bacillati</taxon>
        <taxon>Actinomycetota</taxon>
        <taxon>Actinomycetes</taxon>
        <taxon>Bifidobacteriales</taxon>
        <taxon>Bifidobacteriaceae</taxon>
        <taxon>Bifidobacterium</taxon>
    </lineage>
</organism>
<dbReference type="AlphaFoldDB" id="A0A2M9HBP1"/>
<evidence type="ECO:0000256" key="1">
    <source>
        <dbReference type="HAMAP-Rule" id="MF_00386"/>
    </source>
</evidence>
<comment type="caution">
    <text evidence="3">The sequence shown here is derived from an EMBL/GenBank/DDBJ whole genome shotgun (WGS) entry which is preliminary data.</text>
</comment>
<dbReference type="NCBIfam" id="TIGR00278">
    <property type="entry name" value="membrane protein insertion efficiency factor YidD"/>
    <property type="match status" value="1"/>
</dbReference>
<comment type="subcellular location">
    <subcellularLocation>
        <location evidence="1">Cell membrane</location>
        <topology evidence="1">Peripheral membrane protein</topology>
        <orientation evidence="1">Cytoplasmic side</orientation>
    </subcellularLocation>
</comment>
<protein>
    <recommendedName>
        <fullName evidence="1">Putative membrane protein insertion efficiency factor</fullName>
    </recommendedName>
</protein>
<dbReference type="GO" id="GO:0005886">
    <property type="term" value="C:plasma membrane"/>
    <property type="evidence" value="ECO:0007669"/>
    <property type="project" value="UniProtKB-SubCell"/>
</dbReference>
<proteinExistence type="inferred from homology"/>
<evidence type="ECO:0000256" key="2">
    <source>
        <dbReference type="SAM" id="MobiDB-lite"/>
    </source>
</evidence>
<dbReference type="HAMAP" id="MF_00386">
    <property type="entry name" value="UPF0161_YidD"/>
    <property type="match status" value="1"/>
</dbReference>
<keyword evidence="4" id="KW-1185">Reference proteome</keyword>
<reference evidence="3 4" key="1">
    <citation type="submission" date="2017-10" db="EMBL/GenBank/DDBJ databases">
        <title>Draft genome sequences of strains TRE 1, TRE 9, TRE H and TRI 7, isolated from tamarins, belonging to four potential novel Bifidobacterium species.</title>
        <authorList>
            <person name="Mattarelli P."/>
            <person name="Modesto M."/>
            <person name="Puglisi E."/>
            <person name="Morelli L."/>
            <person name="Spezio C."/>
            <person name="Bonetti A."/>
            <person name="Sandri C."/>
        </authorList>
    </citation>
    <scope>NUCLEOTIDE SEQUENCE [LARGE SCALE GENOMIC DNA]</scope>
    <source>
        <strain evidence="4">TRE1</strain>
    </source>
</reference>
<dbReference type="OrthoDB" id="9801753at2"/>
<name>A0A2M9HBP1_9BIFI</name>